<name>A0AA39UBM4_9AGAR</name>
<comment type="caution">
    <text evidence="5">The sequence shown here is derived from an EMBL/GenBank/DDBJ whole genome shotgun (WGS) entry which is preliminary data.</text>
</comment>
<proteinExistence type="inferred from homology"/>
<dbReference type="InterPro" id="IPR006093">
    <property type="entry name" value="Oxy_OxRdtase_FAD_BS"/>
</dbReference>
<feature type="signal peptide" evidence="3">
    <location>
        <begin position="1"/>
        <end position="27"/>
    </location>
</feature>
<feature type="chain" id="PRO_5041265041" evidence="3">
    <location>
        <begin position="28"/>
        <end position="568"/>
    </location>
</feature>
<evidence type="ECO:0000256" key="2">
    <source>
        <dbReference type="ARBA" id="ARBA00023002"/>
    </source>
</evidence>
<evidence type="ECO:0000313" key="5">
    <source>
        <dbReference type="EMBL" id="KAK0472755.1"/>
    </source>
</evidence>
<reference evidence="5" key="1">
    <citation type="submission" date="2023-06" db="EMBL/GenBank/DDBJ databases">
        <authorList>
            <consortium name="Lawrence Berkeley National Laboratory"/>
            <person name="Ahrendt S."/>
            <person name="Sahu N."/>
            <person name="Indic B."/>
            <person name="Wong-Bajracharya J."/>
            <person name="Merenyi Z."/>
            <person name="Ke H.-M."/>
            <person name="Monk M."/>
            <person name="Kocsube S."/>
            <person name="Drula E."/>
            <person name="Lipzen A."/>
            <person name="Balint B."/>
            <person name="Henrissat B."/>
            <person name="Andreopoulos B."/>
            <person name="Martin F.M."/>
            <person name="Harder C.B."/>
            <person name="Rigling D."/>
            <person name="Ford K.L."/>
            <person name="Foster G.D."/>
            <person name="Pangilinan J."/>
            <person name="Papanicolaou A."/>
            <person name="Barry K."/>
            <person name="LaButti K."/>
            <person name="Viragh M."/>
            <person name="Koriabine M."/>
            <person name="Yan M."/>
            <person name="Riley R."/>
            <person name="Champramary S."/>
            <person name="Plett K.L."/>
            <person name="Tsai I.J."/>
            <person name="Slot J."/>
            <person name="Sipos G."/>
            <person name="Plett J."/>
            <person name="Nagy L.G."/>
            <person name="Grigoriev I.V."/>
        </authorList>
    </citation>
    <scope>NUCLEOTIDE SEQUENCE</scope>
    <source>
        <strain evidence="5">ICMP 16352</strain>
    </source>
</reference>
<dbReference type="PROSITE" id="PS00862">
    <property type="entry name" value="OX2_COVAL_FAD"/>
    <property type="match status" value="1"/>
</dbReference>
<dbReference type="InterPro" id="IPR006094">
    <property type="entry name" value="Oxid_FAD_bind_N"/>
</dbReference>
<dbReference type="InterPro" id="IPR016169">
    <property type="entry name" value="FAD-bd_PCMH_sub2"/>
</dbReference>
<dbReference type="Pfam" id="PF08031">
    <property type="entry name" value="BBE"/>
    <property type="match status" value="1"/>
</dbReference>
<dbReference type="Pfam" id="PF01565">
    <property type="entry name" value="FAD_binding_4"/>
    <property type="match status" value="1"/>
</dbReference>
<dbReference type="PROSITE" id="PS51387">
    <property type="entry name" value="FAD_PCMH"/>
    <property type="match status" value="1"/>
</dbReference>
<dbReference type="EMBL" id="JAUEPR010000038">
    <property type="protein sequence ID" value="KAK0472755.1"/>
    <property type="molecule type" value="Genomic_DNA"/>
</dbReference>
<accession>A0AA39UBM4</accession>
<dbReference type="GO" id="GO:0071949">
    <property type="term" value="F:FAD binding"/>
    <property type="evidence" value="ECO:0007669"/>
    <property type="project" value="InterPro"/>
</dbReference>
<dbReference type="AlphaFoldDB" id="A0AA39UBM4"/>
<sequence>MGRLTFLLKQFRVSAVVLLLCVSSTGAHYCRTVPGDPSFPSGEEWNSLNSSISGRLVKAVPSAHFCNMHGDCTDAEWASSSFRADIPGAMNYVNWEQDYESIPPSICQRNSTDCGQGNVPLYAILAESIEDVQIAIAFSSAHNLRLAVKASGHDHLGRSTARNSLLISTHKFQNITFVENFAVSGQDGGSAVTVGSGVPLNTLYQAAKEQGKILVGPDVATIVAAGGYVQGGGHSALSPLLGLAADNVLEFEIVTANSTYLKVNEEEHADLFWALRGGGAGSWGVVVSATFRTFPTFTTTISHLSMVANDTATIGSIMATHAKHIFDWDDLYMGQYVYANKNTTGDAYVLSFISYFPRISSDEASAALKPFLDDAEVFGEIVGQQFNETNINDGLTVVDDVVGLSLVLGSRLIPTSAYRDHPDTFGHVYTQLLDAGAPIVLSCLVAGGKVSENAYIDSAIHPAWRTAKTHMVLINVWDDSTSLSNISSIQNAFKDSQLPILEQIAGSPGAAYSNEGDTLEEDFKATFFGPNYSRLEEIKRRYDPTDMFIVAAGVGSDRWDKDGLCRVN</sequence>
<dbReference type="InterPro" id="IPR036318">
    <property type="entry name" value="FAD-bd_PCMH-like_sf"/>
</dbReference>
<organism evidence="5 6">
    <name type="scientific">Armillaria novae-zelandiae</name>
    <dbReference type="NCBI Taxonomy" id="153914"/>
    <lineage>
        <taxon>Eukaryota</taxon>
        <taxon>Fungi</taxon>
        <taxon>Dikarya</taxon>
        <taxon>Basidiomycota</taxon>
        <taxon>Agaricomycotina</taxon>
        <taxon>Agaricomycetes</taxon>
        <taxon>Agaricomycetidae</taxon>
        <taxon>Agaricales</taxon>
        <taxon>Marasmiineae</taxon>
        <taxon>Physalacriaceae</taxon>
        <taxon>Armillaria</taxon>
    </lineage>
</organism>
<dbReference type="PANTHER" id="PTHR13878">
    <property type="entry name" value="GULONOLACTONE OXIDASE"/>
    <property type="match status" value="1"/>
</dbReference>
<gene>
    <name evidence="5" type="ORF">IW261DRAFT_731025</name>
</gene>
<dbReference type="Gene3D" id="3.30.465.10">
    <property type="match status" value="2"/>
</dbReference>
<dbReference type="SUPFAM" id="SSF56176">
    <property type="entry name" value="FAD-binding/transporter-associated domain-like"/>
    <property type="match status" value="1"/>
</dbReference>
<comment type="similarity">
    <text evidence="1">Belongs to the oxygen-dependent FAD-linked oxidoreductase family.</text>
</comment>
<dbReference type="InterPro" id="IPR016166">
    <property type="entry name" value="FAD-bd_PCMH"/>
</dbReference>
<dbReference type="InterPro" id="IPR050432">
    <property type="entry name" value="FAD-linked_Oxidoreductases_BP"/>
</dbReference>
<keyword evidence="3" id="KW-0732">Signal</keyword>
<dbReference type="GO" id="GO:0016491">
    <property type="term" value="F:oxidoreductase activity"/>
    <property type="evidence" value="ECO:0007669"/>
    <property type="project" value="UniProtKB-KW"/>
</dbReference>
<keyword evidence="6" id="KW-1185">Reference proteome</keyword>
<dbReference type="InterPro" id="IPR012951">
    <property type="entry name" value="BBE"/>
</dbReference>
<keyword evidence="2" id="KW-0560">Oxidoreductase</keyword>
<evidence type="ECO:0000313" key="6">
    <source>
        <dbReference type="Proteomes" id="UP001175227"/>
    </source>
</evidence>
<feature type="domain" description="FAD-binding PCMH-type" evidence="4">
    <location>
        <begin position="116"/>
        <end position="296"/>
    </location>
</feature>
<dbReference type="PANTHER" id="PTHR13878:SF91">
    <property type="entry name" value="FAD BINDING DOMAIN PROTEIN (AFU_ORTHOLOGUE AFUA_6G12070)-RELATED"/>
    <property type="match status" value="1"/>
</dbReference>
<evidence type="ECO:0000259" key="4">
    <source>
        <dbReference type="PROSITE" id="PS51387"/>
    </source>
</evidence>
<evidence type="ECO:0000256" key="3">
    <source>
        <dbReference type="SAM" id="SignalP"/>
    </source>
</evidence>
<protein>
    <submittedName>
        <fullName evidence="5">FAD-binding domain-containing protein</fullName>
    </submittedName>
</protein>
<evidence type="ECO:0000256" key="1">
    <source>
        <dbReference type="ARBA" id="ARBA00005466"/>
    </source>
</evidence>
<dbReference type="Proteomes" id="UP001175227">
    <property type="component" value="Unassembled WGS sequence"/>
</dbReference>